<name>A0A3P3WFR3_9FLAO</name>
<comment type="caution">
    <text evidence="3">The sequence shown here is derived from an EMBL/GenBank/DDBJ whole genome shotgun (WGS) entry which is preliminary data.</text>
</comment>
<reference evidence="3 4" key="1">
    <citation type="submission" date="2018-11" db="EMBL/GenBank/DDBJ databases">
        <title>Flavobacterium sp. nov., YIM 102701-2 draft genome.</title>
        <authorList>
            <person name="Li G."/>
            <person name="Jiang Y."/>
        </authorList>
    </citation>
    <scope>NUCLEOTIDE SEQUENCE [LARGE SCALE GENOMIC DNA]</scope>
    <source>
        <strain evidence="3 4">YIM 102701-2</strain>
    </source>
</reference>
<dbReference type="Pfam" id="PF00041">
    <property type="entry name" value="fn3"/>
    <property type="match status" value="1"/>
</dbReference>
<dbReference type="Pfam" id="PF18962">
    <property type="entry name" value="Por_Secre_tail"/>
    <property type="match status" value="1"/>
</dbReference>
<dbReference type="InterPro" id="IPR026444">
    <property type="entry name" value="Secre_tail"/>
</dbReference>
<keyword evidence="4" id="KW-1185">Reference proteome</keyword>
<dbReference type="PROSITE" id="PS50853">
    <property type="entry name" value="FN3"/>
    <property type="match status" value="2"/>
</dbReference>
<keyword evidence="1" id="KW-0732">Signal</keyword>
<dbReference type="RefSeq" id="WP_125017396.1">
    <property type="nucleotide sequence ID" value="NZ_RQVQ01000005.1"/>
</dbReference>
<dbReference type="OrthoDB" id="1447704at2"/>
<gene>
    <name evidence="3" type="ORF">EG240_03280</name>
</gene>
<dbReference type="Gene3D" id="2.60.40.10">
    <property type="entry name" value="Immunoglobulins"/>
    <property type="match status" value="2"/>
</dbReference>
<dbReference type="CDD" id="cd00063">
    <property type="entry name" value="FN3"/>
    <property type="match status" value="2"/>
</dbReference>
<protein>
    <submittedName>
        <fullName evidence="3">T9SS C-terminal target domain-containing protein</fullName>
    </submittedName>
</protein>
<dbReference type="InterPro" id="IPR003961">
    <property type="entry name" value="FN3_dom"/>
</dbReference>
<dbReference type="NCBIfam" id="TIGR04183">
    <property type="entry name" value="Por_Secre_tail"/>
    <property type="match status" value="1"/>
</dbReference>
<proteinExistence type="predicted"/>
<dbReference type="EMBL" id="RQVQ01000005">
    <property type="protein sequence ID" value="RRJ92439.1"/>
    <property type="molecule type" value="Genomic_DNA"/>
</dbReference>
<evidence type="ECO:0000256" key="1">
    <source>
        <dbReference type="ARBA" id="ARBA00022729"/>
    </source>
</evidence>
<evidence type="ECO:0000313" key="3">
    <source>
        <dbReference type="EMBL" id="RRJ92439.1"/>
    </source>
</evidence>
<evidence type="ECO:0000313" key="4">
    <source>
        <dbReference type="Proteomes" id="UP000275719"/>
    </source>
</evidence>
<dbReference type="Pfam" id="PF19081">
    <property type="entry name" value="Ig_7"/>
    <property type="match status" value="2"/>
</dbReference>
<accession>A0A3P3WFR3</accession>
<dbReference type="InterPro" id="IPR013783">
    <property type="entry name" value="Ig-like_fold"/>
</dbReference>
<organism evidence="3 4">
    <name type="scientific">Paenimyroides tangerinum</name>
    <dbReference type="NCBI Taxonomy" id="2488728"/>
    <lineage>
        <taxon>Bacteria</taxon>
        <taxon>Pseudomonadati</taxon>
        <taxon>Bacteroidota</taxon>
        <taxon>Flavobacteriia</taxon>
        <taxon>Flavobacteriales</taxon>
        <taxon>Flavobacteriaceae</taxon>
        <taxon>Paenimyroides</taxon>
    </lineage>
</organism>
<evidence type="ECO:0000259" key="2">
    <source>
        <dbReference type="PROSITE" id="PS50853"/>
    </source>
</evidence>
<dbReference type="InterPro" id="IPR044023">
    <property type="entry name" value="Ig_7"/>
</dbReference>
<sequence length="1811" mass="193073">MKKIYLLYLMLFLPLVHYGQINQSYNWDTDLQGWVTSGDATMATTTIGCASSGAVRTNIYYDFWDDLTYSPNFFRSPLLSNSNGDPVTVEFLYQAVNFNFNAPTSAALAGSFEIQLQWSSSTSGPWTNFATITAPSLSCASYSATFTPGISDVYIRFVTNLLDDDEDLQIYFDELNIYQGPPPTCINPTNIVMTAVTSNSATINWTAPSVLPNNGYIYEVRTDTNPGTPGAALIASGATGAGVTLANVSTLSANTQYNVYVRANCGAGDLSGWSNVSTFRTLCLPFTAPYTENFDSYTAGAFPTCWLRPILYSGYPSIVASNFSTSPNSLRFQSLTTIPTYAITPAFSQNIETLRVKFNLKREGASSGQIEVGLMSDPSDLSTFVLIQSINPPDNIYHEYVIPFNGSTVTGANRYIAFKHVSGANNWYYWLDDVIVEPIPLCPDMTGVAVSNITKNTTTISWNGLTPEPANGYAYEIRTSGLPGTAGAIQSGTVAAGIHFKDLINLLPSTEYFVYVRSVCSATQFGIWSDGRAFKTMCDYPELVLATPASICGEGTVNLSASFNSGTLNWYGSQTGGISLGTGNSFTTPVINSTTSYWVDSSLLGTSVFGGKALPGDVSSTTASTYGLVFDAYSGFILETVDVYLASATAGNIVINLTNSSGTVIETRTVAVPAGNATTPVLHTITLDLNVPAGVGYRLLAITSPSLVRDTTGNTFPYVLGSLGSITGGYLSGASTSYYYFYNWSIKSNCTSPRTEVIATVTPAPVLTLSTNQVQICEGDSSLVTVTAGASDYNTFVWSPTTGVTGNATTGWTFNPTVSTLYVLTASQTGGSQCVFTTGVNVGVNSLPEFTPLDTTYDVCANVVQELNTNLVAIKEYVIGTGTTTTSTSDIPTAFMNRWPQTKQQYIYTKDELNAIGIYGGNIDYLAFRISSLGSGATNNNYTIKMKSVAESNFANSNFLTVGFTTVYGPVTHTHTATGWQEFNLTTPFIWNGNSNVLIELTHLGADSSNNAETFYSVTTDNKGLGAQGASALSAVSGTLTTKRLNIRFKQDGSSTATWSPQTNLYLDQAATQPYTGGHATKVYVKSSQTGSTVYTVNMVTDKGCSANLTTTVNVTEVSTPVAADQTFCDETDVADIVVTGLAGANMKWFDSATATSEITSVATSGTYFVEQELNGCVSARVSVDIDINGVNVAPVTNATQTFCGSYTVADLVATPLTGNTIGWFDSATSTTPLAVTTVLATGNYYVSQYNGSCWSPKAEVSVTVGSVPAAPVNVAQVFCGNKYLSEIDLGQGANATLNWYQTATSINVLPMTTQLVTGTHAYYVSQTINGCESSRVEIQVNIQQQLLVPVAPEMQLYCVVIQFSDLEVTASVGGIIGWFASDISTTPIDANQDVVTGTYYVAQYNGACWSDKTTVQVTVGNKPSAPSSDNVQLCGNYNFGQVSIGQISGATLKWYETSTSTTPLGSSTNVVGGTYFVSQTVGGCESDRAMVVISQTDALNNPTVVSQSFCGSATVADLVAQGTAGATIVWYNSSVALNPLSSNAALATGTYYAAQTVNGCISSRVPISVFVVSIAAPNVDTFNFCGGATVANLVLPTPTGVVYKWFDSPSNPTQLDANIALVSGTYFVSRTQYGCESLRTPVTVNINSVPDAPTGISPQVFIEGSTINDILMDQPNVVWYMTQQNAQNGVNPLVQGMPLVNGTTYYGVIIGTNGCPSLPFALTVDVYLSDDKFVKEDLKYYPNPVEDILNVTYSERILQIEVFDLLGKRVKVKSTDDKEVNIDLSDLASGTYMIQLKTESKQQFIKVVKK</sequence>
<dbReference type="Gene3D" id="2.60.120.200">
    <property type="match status" value="1"/>
</dbReference>
<feature type="domain" description="Fibronectin type-III" evidence="2">
    <location>
        <begin position="187"/>
        <end position="284"/>
    </location>
</feature>
<feature type="domain" description="Fibronectin type-III" evidence="2">
    <location>
        <begin position="444"/>
        <end position="539"/>
    </location>
</feature>
<dbReference type="Proteomes" id="UP000275719">
    <property type="component" value="Unassembled WGS sequence"/>
</dbReference>
<dbReference type="InterPro" id="IPR036116">
    <property type="entry name" value="FN3_sf"/>
</dbReference>
<dbReference type="SMART" id="SM00060">
    <property type="entry name" value="FN3"/>
    <property type="match status" value="2"/>
</dbReference>
<dbReference type="SUPFAM" id="SSF49265">
    <property type="entry name" value="Fibronectin type III"/>
    <property type="match status" value="2"/>
</dbReference>